<dbReference type="EMBL" id="JBHMFE010000046">
    <property type="protein sequence ID" value="MFB9110983.1"/>
    <property type="molecule type" value="Genomic_DNA"/>
</dbReference>
<comment type="caution">
    <text evidence="2">The sequence shown here is derived from an EMBL/GenBank/DDBJ whole genome shotgun (WGS) entry which is preliminary data.</text>
</comment>
<proteinExistence type="predicted"/>
<feature type="signal peptide" evidence="1">
    <location>
        <begin position="1"/>
        <end position="25"/>
    </location>
</feature>
<evidence type="ECO:0000313" key="3">
    <source>
        <dbReference type="Proteomes" id="UP001589562"/>
    </source>
</evidence>
<gene>
    <name evidence="2" type="ORF">ACFFVK_20580</name>
</gene>
<evidence type="ECO:0008006" key="4">
    <source>
        <dbReference type="Google" id="ProtNLM"/>
    </source>
</evidence>
<accession>A0ABV5HGL0</accession>
<name>A0ABV5HGL0_9FLAO</name>
<dbReference type="RefSeq" id="WP_278010805.1">
    <property type="nucleotide sequence ID" value="NZ_CP121112.1"/>
</dbReference>
<feature type="chain" id="PRO_5045140121" description="Outer membrane protein beta-barrel domain-containing protein" evidence="1">
    <location>
        <begin position="26"/>
        <end position="171"/>
    </location>
</feature>
<keyword evidence="3" id="KW-1185">Reference proteome</keyword>
<reference evidence="2 3" key="1">
    <citation type="submission" date="2024-09" db="EMBL/GenBank/DDBJ databases">
        <authorList>
            <person name="Sun Q."/>
            <person name="Mori K."/>
        </authorList>
    </citation>
    <scope>NUCLEOTIDE SEQUENCE [LARGE SCALE GENOMIC DNA]</scope>
    <source>
        <strain evidence="2 3">CECT 8365</strain>
    </source>
</reference>
<organism evidence="2 3">
    <name type="scientific">Flavobacterium gyeonganense</name>
    <dbReference type="NCBI Taxonomy" id="1310418"/>
    <lineage>
        <taxon>Bacteria</taxon>
        <taxon>Pseudomonadati</taxon>
        <taxon>Bacteroidota</taxon>
        <taxon>Flavobacteriia</taxon>
        <taxon>Flavobacteriales</taxon>
        <taxon>Flavobacteriaceae</taxon>
        <taxon>Flavobacterium</taxon>
    </lineage>
</organism>
<dbReference type="Proteomes" id="UP001589562">
    <property type="component" value="Unassembled WGS sequence"/>
</dbReference>
<evidence type="ECO:0000313" key="2">
    <source>
        <dbReference type="EMBL" id="MFB9110983.1"/>
    </source>
</evidence>
<protein>
    <recommendedName>
        <fullName evidence="4">Outer membrane protein beta-barrel domain-containing protein</fullName>
    </recommendedName>
</protein>
<keyword evidence="1" id="KW-0732">Signal</keyword>
<evidence type="ECO:0000256" key="1">
    <source>
        <dbReference type="SAM" id="SignalP"/>
    </source>
</evidence>
<sequence>MKNLQNIRILFVAAIAMLSVTTASAQSTEIENYDQKFKLGFGVSAGIPTDGDDYDWALGGDVRLQYDLSKRTSLTLTTGFTNLFVGNDAPDLGFIPAKAGFKAFFWEDQFYAMGEIGAGFAVTNGYNETSILWAPSIGYAGKHIDVSLRYEDYNKFKTNQIGLRIAYGFEL</sequence>